<accession>A0ABY1PR13</accession>
<evidence type="ECO:0000313" key="3">
    <source>
        <dbReference type="Proteomes" id="UP001158067"/>
    </source>
</evidence>
<organism evidence="2 3">
    <name type="scientific">Neorhodopirellula lusitana</name>
    <dbReference type="NCBI Taxonomy" id="445327"/>
    <lineage>
        <taxon>Bacteria</taxon>
        <taxon>Pseudomonadati</taxon>
        <taxon>Planctomycetota</taxon>
        <taxon>Planctomycetia</taxon>
        <taxon>Pirellulales</taxon>
        <taxon>Pirellulaceae</taxon>
        <taxon>Neorhodopirellula</taxon>
    </lineage>
</organism>
<proteinExistence type="predicted"/>
<dbReference type="EMBL" id="FXUG01000001">
    <property type="protein sequence ID" value="SMP43335.1"/>
    <property type="molecule type" value="Genomic_DNA"/>
</dbReference>
<dbReference type="Proteomes" id="UP001158067">
    <property type="component" value="Unassembled WGS sequence"/>
</dbReference>
<evidence type="ECO:0000256" key="1">
    <source>
        <dbReference type="SAM" id="SignalP"/>
    </source>
</evidence>
<keyword evidence="3" id="KW-1185">Reference proteome</keyword>
<keyword evidence="1" id="KW-0732">Signal</keyword>
<sequence length="169" mass="18357">MKNLQIIGLAVGIAMMTCAVSAQESVPKKPQAAALDKLMAAVGKQLDTAGQEVKGFLQKTRGDMVEGTINIGINQMAIRLKATPEQTAKIQPVLRQDVETTGEILDEALSVGLAAARESMKRGMDRQWRNVRADLSETLTTEQLVKADELQAELAARMVALFEQPPEQK</sequence>
<comment type="caution">
    <text evidence="2">The sequence shown here is derived from an EMBL/GenBank/DDBJ whole genome shotgun (WGS) entry which is preliminary data.</text>
</comment>
<gene>
    <name evidence="2" type="ORF">SAMN06265222_101923</name>
</gene>
<protein>
    <submittedName>
        <fullName evidence="2">Uncharacterized protein</fullName>
    </submittedName>
</protein>
<dbReference type="RefSeq" id="WP_283431085.1">
    <property type="nucleotide sequence ID" value="NZ_FXUG01000001.1"/>
</dbReference>
<reference evidence="2 3" key="1">
    <citation type="submission" date="2017-05" db="EMBL/GenBank/DDBJ databases">
        <authorList>
            <person name="Varghese N."/>
            <person name="Submissions S."/>
        </authorList>
    </citation>
    <scope>NUCLEOTIDE SEQUENCE [LARGE SCALE GENOMIC DNA]</scope>
    <source>
        <strain evidence="2 3">DSM 25457</strain>
    </source>
</reference>
<evidence type="ECO:0000313" key="2">
    <source>
        <dbReference type="EMBL" id="SMP43335.1"/>
    </source>
</evidence>
<feature type="chain" id="PRO_5045699401" evidence="1">
    <location>
        <begin position="23"/>
        <end position="169"/>
    </location>
</feature>
<feature type="signal peptide" evidence="1">
    <location>
        <begin position="1"/>
        <end position="22"/>
    </location>
</feature>
<name>A0ABY1PR13_9BACT</name>